<keyword evidence="5" id="KW-1185">Reference proteome</keyword>
<dbReference type="Gene3D" id="1.10.287.540">
    <property type="entry name" value="Helix hairpin bin"/>
    <property type="match status" value="1"/>
</dbReference>
<dbReference type="Pfam" id="PF05979">
    <property type="entry name" value="DUF896"/>
    <property type="match status" value="1"/>
</dbReference>
<comment type="similarity">
    <text evidence="2">Belongs to the UPF0291 family.</text>
</comment>
<dbReference type="SUPFAM" id="SSF158221">
    <property type="entry name" value="YnzC-like"/>
    <property type="match status" value="1"/>
</dbReference>
<dbReference type="OrthoDB" id="390105at2"/>
<evidence type="ECO:0000256" key="1">
    <source>
        <dbReference type="ARBA" id="ARBA00022490"/>
    </source>
</evidence>
<sequence length="76" mass="9068">MISKEKLNRINELSKKSKSEGLTQEEKLEQQQLRQEYLESFRRDFQNTLKNVTVIDPKGNDVTPEKLKKLKNKRLH</sequence>
<dbReference type="HAMAP" id="MF_01103">
    <property type="entry name" value="UPF0291"/>
    <property type="match status" value="1"/>
</dbReference>
<dbReference type="EMBL" id="LWBR01000029">
    <property type="protein sequence ID" value="KZN96051.1"/>
    <property type="molecule type" value="Genomic_DNA"/>
</dbReference>
<keyword evidence="1 2" id="KW-0963">Cytoplasm</keyword>
<dbReference type="GO" id="GO:0005737">
    <property type="term" value="C:cytoplasm"/>
    <property type="evidence" value="ECO:0007669"/>
    <property type="project" value="UniProtKB-SubCell"/>
</dbReference>
<evidence type="ECO:0000313" key="5">
    <source>
        <dbReference type="Proteomes" id="UP000076476"/>
    </source>
</evidence>
<reference evidence="4 5" key="1">
    <citation type="submission" date="2016-04" db="EMBL/GenBank/DDBJ databases">
        <title>Draft genome sequence of Aeribacillus pallidus 8m3 from petroleum reservoir.</title>
        <authorList>
            <person name="Poltaraus A.B."/>
            <person name="Nazina T.N."/>
            <person name="Tourova T.P."/>
            <person name="Malakho S.M."/>
            <person name="Korshunova A.V."/>
            <person name="Sokolova D.S."/>
        </authorList>
    </citation>
    <scope>NUCLEOTIDE SEQUENCE [LARGE SCALE GENOMIC DNA]</scope>
    <source>
        <strain evidence="4 5">8m3</strain>
    </source>
</reference>
<name>A0A165XI04_9BACI</name>
<evidence type="ECO:0000313" key="4">
    <source>
        <dbReference type="EMBL" id="KZN96051.1"/>
    </source>
</evidence>
<evidence type="ECO:0000256" key="3">
    <source>
        <dbReference type="SAM" id="MobiDB-lite"/>
    </source>
</evidence>
<gene>
    <name evidence="4" type="ORF">AZI98_10805</name>
</gene>
<feature type="region of interest" description="Disordered" evidence="3">
    <location>
        <begin position="1"/>
        <end position="27"/>
    </location>
</feature>
<dbReference type="AlphaFoldDB" id="A0A165XI04"/>
<dbReference type="PANTHER" id="PTHR37300">
    <property type="entry name" value="UPF0291 PROTEIN CBO2609/CLC_2481"/>
    <property type="match status" value="1"/>
</dbReference>
<comment type="subcellular location">
    <subcellularLocation>
        <location evidence="2">Cytoplasm</location>
    </subcellularLocation>
</comment>
<evidence type="ECO:0000256" key="2">
    <source>
        <dbReference type="HAMAP-Rule" id="MF_01103"/>
    </source>
</evidence>
<organism evidence="4 5">
    <name type="scientific">Aeribacillus pallidus</name>
    <dbReference type="NCBI Taxonomy" id="33936"/>
    <lineage>
        <taxon>Bacteria</taxon>
        <taxon>Bacillati</taxon>
        <taxon>Bacillota</taxon>
        <taxon>Bacilli</taxon>
        <taxon>Bacillales</taxon>
        <taxon>Bacillaceae</taxon>
        <taxon>Aeribacillus</taxon>
    </lineage>
</organism>
<dbReference type="RefSeq" id="WP_063388306.1">
    <property type="nucleotide sequence ID" value="NZ_LWBR01000029.1"/>
</dbReference>
<dbReference type="PANTHER" id="PTHR37300:SF1">
    <property type="entry name" value="UPF0291 PROTEIN YNZC"/>
    <property type="match status" value="1"/>
</dbReference>
<accession>A0A165XI04</accession>
<dbReference type="Proteomes" id="UP000076476">
    <property type="component" value="Unassembled WGS sequence"/>
</dbReference>
<feature type="region of interest" description="Disordered" evidence="3">
    <location>
        <begin position="57"/>
        <end position="76"/>
    </location>
</feature>
<comment type="caution">
    <text evidence="4">The sequence shown here is derived from an EMBL/GenBank/DDBJ whole genome shotgun (WGS) entry which is preliminary data.</text>
</comment>
<protein>
    <recommendedName>
        <fullName evidence="2">UPF0291 protein AZI98_10805</fullName>
    </recommendedName>
</protein>
<dbReference type="InterPro" id="IPR009242">
    <property type="entry name" value="DUF896"/>
</dbReference>
<dbReference type="STRING" id="33936.AZI98_10805"/>
<proteinExistence type="inferred from homology"/>